<evidence type="ECO:0000313" key="11">
    <source>
        <dbReference type="Proteomes" id="UP001431783"/>
    </source>
</evidence>
<dbReference type="GO" id="GO:0005634">
    <property type="term" value="C:nucleus"/>
    <property type="evidence" value="ECO:0007669"/>
    <property type="project" value="TreeGrafter"/>
</dbReference>
<dbReference type="PANTHER" id="PTHR46551:SF1">
    <property type="entry name" value="SAP DOMAIN-CONTAINING RIBONUCLEOPROTEIN"/>
    <property type="match status" value="1"/>
</dbReference>
<keyword evidence="2" id="KW-0597">Phosphoprotein</keyword>
<dbReference type="Gene3D" id="1.10.720.30">
    <property type="entry name" value="SAP domain"/>
    <property type="match status" value="1"/>
</dbReference>
<feature type="compositionally biased region" description="Basic and acidic residues" evidence="7">
    <location>
        <begin position="140"/>
        <end position="168"/>
    </location>
</feature>
<dbReference type="Proteomes" id="UP001431783">
    <property type="component" value="Unassembled WGS sequence"/>
</dbReference>
<protein>
    <recommendedName>
        <fullName evidence="9">SAP domain-containing protein</fullName>
    </recommendedName>
</protein>
<keyword evidence="3 8" id="KW-0812">Transmembrane</keyword>
<comment type="subcellular location">
    <subcellularLocation>
        <location evidence="1">Membrane</location>
        <topology evidence="1">Multi-pass membrane protein</topology>
    </subcellularLocation>
</comment>
<dbReference type="InterPro" id="IPR052240">
    <property type="entry name" value="SAP_domain_ribonucleoprotein"/>
</dbReference>
<sequence length="224" mass="24603">MSKDLKAESDGILGLSEITENKLIWRMLVAEFIGTLLLVFIGCGSIISLGGSDINIVQIALTFGLTIATIVQLLKMSPTIDPSKLRVTELREELQARDLDTKGNKPVLVKRLFKEDELDKELPDTSIADTSTENLDSSCVEEKNNTVETETPDRKPSIDSRTSPHESEAEQSVNNDELDEATANTANIDELNKTANDGECISNVFLSGRAYDGSQQSHHFSKHP</sequence>
<feature type="region of interest" description="Disordered" evidence="7">
    <location>
        <begin position="123"/>
        <end position="196"/>
    </location>
</feature>
<proteinExistence type="inferred from homology"/>
<dbReference type="PROSITE" id="PS50800">
    <property type="entry name" value="SAP"/>
    <property type="match status" value="1"/>
</dbReference>
<dbReference type="Pfam" id="PF00230">
    <property type="entry name" value="MIP"/>
    <property type="match status" value="1"/>
</dbReference>
<dbReference type="SUPFAM" id="SSF81338">
    <property type="entry name" value="Aquaporin-like"/>
    <property type="match status" value="1"/>
</dbReference>
<evidence type="ECO:0000256" key="1">
    <source>
        <dbReference type="ARBA" id="ARBA00004141"/>
    </source>
</evidence>
<comment type="caution">
    <text evidence="10">The sequence shown here is derived from an EMBL/GenBank/DDBJ whole genome shotgun (WGS) entry which is preliminary data.</text>
</comment>
<dbReference type="AlphaFoldDB" id="A0AAW1TR83"/>
<evidence type="ECO:0000256" key="6">
    <source>
        <dbReference type="ARBA" id="ARBA00046328"/>
    </source>
</evidence>
<feature type="transmembrane region" description="Helical" evidence="8">
    <location>
        <begin position="28"/>
        <end position="50"/>
    </location>
</feature>
<dbReference type="Pfam" id="PF02037">
    <property type="entry name" value="SAP"/>
    <property type="match status" value="1"/>
</dbReference>
<dbReference type="GO" id="GO:0016020">
    <property type="term" value="C:membrane"/>
    <property type="evidence" value="ECO:0007669"/>
    <property type="project" value="UniProtKB-SubCell"/>
</dbReference>
<dbReference type="GO" id="GO:0016973">
    <property type="term" value="P:poly(A)+ mRNA export from nucleus"/>
    <property type="evidence" value="ECO:0007669"/>
    <property type="project" value="TreeGrafter"/>
</dbReference>
<accession>A0AAW1TR83</accession>
<evidence type="ECO:0000256" key="4">
    <source>
        <dbReference type="ARBA" id="ARBA00022989"/>
    </source>
</evidence>
<evidence type="ECO:0000256" key="8">
    <source>
        <dbReference type="SAM" id="Phobius"/>
    </source>
</evidence>
<dbReference type="InterPro" id="IPR036361">
    <property type="entry name" value="SAP_dom_sf"/>
</dbReference>
<dbReference type="SMART" id="SM00513">
    <property type="entry name" value="SAP"/>
    <property type="match status" value="1"/>
</dbReference>
<evidence type="ECO:0000256" key="7">
    <source>
        <dbReference type="SAM" id="MobiDB-lite"/>
    </source>
</evidence>
<keyword evidence="5 8" id="KW-0472">Membrane</keyword>
<dbReference type="InterPro" id="IPR023271">
    <property type="entry name" value="Aquaporin-like"/>
</dbReference>
<feature type="compositionally biased region" description="Polar residues" evidence="7">
    <location>
        <begin position="127"/>
        <end position="137"/>
    </location>
</feature>
<name>A0AAW1TR83_9CUCU</name>
<dbReference type="InterPro" id="IPR000425">
    <property type="entry name" value="MIP"/>
</dbReference>
<dbReference type="SUPFAM" id="SSF68906">
    <property type="entry name" value="SAP domain"/>
    <property type="match status" value="1"/>
</dbReference>
<comment type="similarity">
    <text evidence="6">Belongs to the SAP domain-containing ribonucleoprotein family.</text>
</comment>
<keyword evidence="11" id="KW-1185">Reference proteome</keyword>
<dbReference type="GO" id="GO:0015267">
    <property type="term" value="F:channel activity"/>
    <property type="evidence" value="ECO:0007669"/>
    <property type="project" value="InterPro"/>
</dbReference>
<evidence type="ECO:0000313" key="10">
    <source>
        <dbReference type="EMBL" id="KAK9871170.1"/>
    </source>
</evidence>
<dbReference type="Gene3D" id="1.20.1080.10">
    <property type="entry name" value="Glycerol uptake facilitator protein"/>
    <property type="match status" value="1"/>
</dbReference>
<evidence type="ECO:0000256" key="2">
    <source>
        <dbReference type="ARBA" id="ARBA00022553"/>
    </source>
</evidence>
<feature type="domain" description="SAP" evidence="9">
    <location>
        <begin position="82"/>
        <end position="116"/>
    </location>
</feature>
<evidence type="ECO:0000256" key="5">
    <source>
        <dbReference type="ARBA" id="ARBA00023136"/>
    </source>
</evidence>
<organism evidence="10 11">
    <name type="scientific">Henosepilachna vigintioctopunctata</name>
    <dbReference type="NCBI Taxonomy" id="420089"/>
    <lineage>
        <taxon>Eukaryota</taxon>
        <taxon>Metazoa</taxon>
        <taxon>Ecdysozoa</taxon>
        <taxon>Arthropoda</taxon>
        <taxon>Hexapoda</taxon>
        <taxon>Insecta</taxon>
        <taxon>Pterygota</taxon>
        <taxon>Neoptera</taxon>
        <taxon>Endopterygota</taxon>
        <taxon>Coleoptera</taxon>
        <taxon>Polyphaga</taxon>
        <taxon>Cucujiformia</taxon>
        <taxon>Coccinelloidea</taxon>
        <taxon>Coccinellidae</taxon>
        <taxon>Epilachninae</taxon>
        <taxon>Epilachnini</taxon>
        <taxon>Henosepilachna</taxon>
    </lineage>
</organism>
<dbReference type="InterPro" id="IPR003034">
    <property type="entry name" value="SAP_dom"/>
</dbReference>
<dbReference type="PANTHER" id="PTHR46551">
    <property type="entry name" value="SAP DOMAIN-CONTAINING RIBONUCLEOPROTEIN"/>
    <property type="match status" value="1"/>
</dbReference>
<dbReference type="EMBL" id="JARQZJ010000005">
    <property type="protein sequence ID" value="KAK9871170.1"/>
    <property type="molecule type" value="Genomic_DNA"/>
</dbReference>
<evidence type="ECO:0000256" key="3">
    <source>
        <dbReference type="ARBA" id="ARBA00022692"/>
    </source>
</evidence>
<keyword evidence="4 8" id="KW-1133">Transmembrane helix</keyword>
<gene>
    <name evidence="10" type="ORF">WA026_011452</name>
</gene>
<evidence type="ECO:0000259" key="9">
    <source>
        <dbReference type="PROSITE" id="PS50800"/>
    </source>
</evidence>
<reference evidence="10 11" key="1">
    <citation type="submission" date="2023-03" db="EMBL/GenBank/DDBJ databases">
        <title>Genome insight into feeding habits of ladybird beetles.</title>
        <authorList>
            <person name="Li H.-S."/>
            <person name="Huang Y.-H."/>
            <person name="Pang H."/>
        </authorList>
    </citation>
    <scope>NUCLEOTIDE SEQUENCE [LARGE SCALE GENOMIC DNA]</scope>
    <source>
        <strain evidence="10">SYSU_2023b</strain>
        <tissue evidence="10">Whole body</tissue>
    </source>
</reference>
<feature type="transmembrane region" description="Helical" evidence="8">
    <location>
        <begin position="56"/>
        <end position="74"/>
    </location>
</feature>